<dbReference type="Gene3D" id="2.40.330.10">
    <property type="entry name" value="DNA-binding pseudobarrel domain"/>
    <property type="match status" value="2"/>
</dbReference>
<dbReference type="InterPro" id="IPR050655">
    <property type="entry name" value="Plant_B3_domain"/>
</dbReference>
<evidence type="ECO:0000256" key="3">
    <source>
        <dbReference type="ARBA" id="ARBA00023125"/>
    </source>
</evidence>
<dbReference type="AlphaFoldDB" id="A0AAV2DGC6"/>
<dbReference type="GO" id="GO:0003677">
    <property type="term" value="F:DNA binding"/>
    <property type="evidence" value="ECO:0007669"/>
    <property type="project" value="UniProtKB-KW"/>
</dbReference>
<evidence type="ECO:0000256" key="2">
    <source>
        <dbReference type="ARBA" id="ARBA00023015"/>
    </source>
</evidence>
<name>A0AAV2DGC6_9ROSI</name>
<gene>
    <name evidence="8" type="ORF">LTRI10_LOCUS14486</name>
</gene>
<keyword evidence="4" id="KW-0804">Transcription</keyword>
<dbReference type="Proteomes" id="UP001497516">
    <property type="component" value="Chromosome 2"/>
</dbReference>
<reference evidence="8 9" key="1">
    <citation type="submission" date="2024-04" db="EMBL/GenBank/DDBJ databases">
        <authorList>
            <person name="Fracassetti M."/>
        </authorList>
    </citation>
    <scope>NUCLEOTIDE SEQUENCE [LARGE SCALE GENOMIC DNA]</scope>
</reference>
<dbReference type="PROSITE" id="PS50863">
    <property type="entry name" value="B3"/>
    <property type="match status" value="2"/>
</dbReference>
<feature type="compositionally biased region" description="Acidic residues" evidence="6">
    <location>
        <begin position="132"/>
        <end position="160"/>
    </location>
</feature>
<feature type="domain" description="TF-B3" evidence="7">
    <location>
        <begin position="20"/>
        <end position="116"/>
    </location>
</feature>
<keyword evidence="5" id="KW-0539">Nucleus</keyword>
<sequence length="369" mass="41969">MAASANTRSFTDEFLPPFEYFFKVITPEAVQNKKTMLPEKFTITFKAKLPNVATLRGPNGRFWRVGLTKERRNPNRVWFDSGFGDFLCFYSIIARHLLIFKYDGSSGFDVVICDLTACQVVYPSSEPQVSPGDEEEDDSDDEPTEDEVEEEEEISDSESDSYERFGRGRIWKGKQVETTGISSSRRKLTGAKIRAAGTASGSRRLQQPNRPLTAAERLAGADGHLWRRLKASRIMTSTKFSCSFGGLSRGSKRGVEKAMDCEPRNPSVLIVMRNFHVCTGGVLYMPSKFAKRYFSGDRERVRLCAYEGKTRFVGEWRAYAAINKPRLSVLYIRGWPEFQSDNNLAEGDMCLFELVDQEKKVFHVYMFRA</sequence>
<dbReference type="PANTHER" id="PTHR31920">
    <property type="entry name" value="B3 DOMAIN-CONTAINING"/>
    <property type="match status" value="1"/>
</dbReference>
<dbReference type="GO" id="GO:0005634">
    <property type="term" value="C:nucleus"/>
    <property type="evidence" value="ECO:0007669"/>
    <property type="project" value="UniProtKB-SubCell"/>
</dbReference>
<feature type="domain" description="TF-B3" evidence="7">
    <location>
        <begin position="268"/>
        <end position="369"/>
    </location>
</feature>
<dbReference type="InterPro" id="IPR015300">
    <property type="entry name" value="DNA-bd_pseudobarrel_sf"/>
</dbReference>
<evidence type="ECO:0000313" key="8">
    <source>
        <dbReference type="EMBL" id="CAL1372482.1"/>
    </source>
</evidence>
<evidence type="ECO:0000259" key="7">
    <source>
        <dbReference type="PROSITE" id="PS50863"/>
    </source>
</evidence>
<dbReference type="SUPFAM" id="SSF101936">
    <property type="entry name" value="DNA-binding pseudobarrel domain"/>
    <property type="match status" value="2"/>
</dbReference>
<dbReference type="PANTHER" id="PTHR31920:SF51">
    <property type="entry name" value="BINDING PROTEIN, PUTATIVE-RELATED"/>
    <property type="match status" value="1"/>
</dbReference>
<organism evidence="8 9">
    <name type="scientific">Linum trigynum</name>
    <dbReference type="NCBI Taxonomy" id="586398"/>
    <lineage>
        <taxon>Eukaryota</taxon>
        <taxon>Viridiplantae</taxon>
        <taxon>Streptophyta</taxon>
        <taxon>Embryophyta</taxon>
        <taxon>Tracheophyta</taxon>
        <taxon>Spermatophyta</taxon>
        <taxon>Magnoliopsida</taxon>
        <taxon>eudicotyledons</taxon>
        <taxon>Gunneridae</taxon>
        <taxon>Pentapetalae</taxon>
        <taxon>rosids</taxon>
        <taxon>fabids</taxon>
        <taxon>Malpighiales</taxon>
        <taxon>Linaceae</taxon>
        <taxon>Linum</taxon>
    </lineage>
</organism>
<evidence type="ECO:0000256" key="1">
    <source>
        <dbReference type="ARBA" id="ARBA00004123"/>
    </source>
</evidence>
<keyword evidence="9" id="KW-1185">Reference proteome</keyword>
<evidence type="ECO:0000313" key="9">
    <source>
        <dbReference type="Proteomes" id="UP001497516"/>
    </source>
</evidence>
<keyword evidence="3" id="KW-0238">DNA-binding</keyword>
<keyword evidence="2" id="KW-0805">Transcription regulation</keyword>
<dbReference type="Pfam" id="PF02362">
    <property type="entry name" value="B3"/>
    <property type="match status" value="2"/>
</dbReference>
<evidence type="ECO:0000256" key="4">
    <source>
        <dbReference type="ARBA" id="ARBA00023163"/>
    </source>
</evidence>
<dbReference type="InterPro" id="IPR003340">
    <property type="entry name" value="B3_DNA-bd"/>
</dbReference>
<evidence type="ECO:0000256" key="6">
    <source>
        <dbReference type="SAM" id="MobiDB-lite"/>
    </source>
</evidence>
<proteinExistence type="predicted"/>
<dbReference type="SMART" id="SM01019">
    <property type="entry name" value="B3"/>
    <property type="match status" value="2"/>
</dbReference>
<protein>
    <recommendedName>
        <fullName evidence="7">TF-B3 domain-containing protein</fullName>
    </recommendedName>
</protein>
<accession>A0AAV2DGC6</accession>
<feature type="region of interest" description="Disordered" evidence="6">
    <location>
        <begin position="124"/>
        <end position="163"/>
    </location>
</feature>
<evidence type="ECO:0000256" key="5">
    <source>
        <dbReference type="ARBA" id="ARBA00023242"/>
    </source>
</evidence>
<comment type="subcellular location">
    <subcellularLocation>
        <location evidence="1">Nucleus</location>
    </subcellularLocation>
</comment>
<dbReference type="EMBL" id="OZ034815">
    <property type="protein sequence ID" value="CAL1372482.1"/>
    <property type="molecule type" value="Genomic_DNA"/>
</dbReference>
<dbReference type="CDD" id="cd10017">
    <property type="entry name" value="B3_DNA"/>
    <property type="match status" value="2"/>
</dbReference>